<accession>A0A6L3B588</accession>
<dbReference type="Proteomes" id="UP000476837">
    <property type="component" value="Unassembled WGS sequence"/>
</dbReference>
<sequence length="183" mass="20738">MRLTLADIVTSLDRDEPVHLARMLVLLLAFSRPDDAAIHGITKLAKLDFLLRYPSYFERAMVARGVAPERVPVEPYERRSVEAMMVRYRFGPWDHRYRRFINILSAKGLARVDTDGRTVRLSLTARGMEVAAALADEDATKPLAARARMLRQKIDIGATDIMKFIYATFPEIATLAYDEAITP</sequence>
<dbReference type="EMBL" id="QOKV01000005">
    <property type="protein sequence ID" value="KAA0686235.1"/>
    <property type="molecule type" value="Genomic_DNA"/>
</dbReference>
<dbReference type="AlphaFoldDB" id="A0A6L3B588"/>
<evidence type="ECO:0000313" key="1">
    <source>
        <dbReference type="EMBL" id="KAA0686235.1"/>
    </source>
</evidence>
<proteinExistence type="predicted"/>
<protein>
    <submittedName>
        <fullName evidence="1">Uncharacterized protein</fullName>
    </submittedName>
</protein>
<gene>
    <name evidence="1" type="ORF">DS837_11095</name>
</gene>
<name>A0A6L3B588_AZOBR</name>
<evidence type="ECO:0000313" key="2">
    <source>
        <dbReference type="Proteomes" id="UP000476837"/>
    </source>
</evidence>
<dbReference type="RefSeq" id="WP_149164807.1">
    <property type="nucleotide sequence ID" value="NZ_QOKV01000005.1"/>
</dbReference>
<organism evidence="1 2">
    <name type="scientific">Azospirillum brasilense</name>
    <dbReference type="NCBI Taxonomy" id="192"/>
    <lineage>
        <taxon>Bacteria</taxon>
        <taxon>Pseudomonadati</taxon>
        <taxon>Pseudomonadota</taxon>
        <taxon>Alphaproteobacteria</taxon>
        <taxon>Rhodospirillales</taxon>
        <taxon>Azospirillaceae</taxon>
        <taxon>Azospirillum</taxon>
    </lineage>
</organism>
<comment type="caution">
    <text evidence="1">The sequence shown here is derived from an EMBL/GenBank/DDBJ whole genome shotgun (WGS) entry which is preliminary data.</text>
</comment>
<reference evidence="1 2" key="1">
    <citation type="submission" date="2018-07" db="EMBL/GenBank/DDBJ databases">
        <title>Genome sequence of Roseomonas fauriae ATCC 49958.</title>
        <authorList>
            <person name="Sant'Anna F.H."/>
            <person name="Baldani J.I."/>
            <person name="Zilli J.E."/>
            <person name="Reis V.M."/>
            <person name="Hartmann A."/>
            <person name="Cruz L."/>
            <person name="de Souza E.M."/>
            <person name="de Oliveira Pedrosa F."/>
            <person name="Passaglia L.M.P."/>
        </authorList>
    </citation>
    <scope>NUCLEOTIDE SEQUENCE [LARGE SCALE GENOMIC DNA]</scope>
    <source>
        <strain evidence="1 2">ATCC 49958</strain>
    </source>
</reference>